<dbReference type="Gene3D" id="3.40.30.10">
    <property type="entry name" value="Glutaredoxin"/>
    <property type="match status" value="1"/>
</dbReference>
<gene>
    <name evidence="1" type="ORF">BLA29_015306</name>
</gene>
<dbReference type="EMBL" id="MUJZ01045658">
    <property type="protein sequence ID" value="OTF74724.1"/>
    <property type="molecule type" value="Genomic_DNA"/>
</dbReference>
<keyword evidence="2" id="KW-1185">Reference proteome</keyword>
<evidence type="ECO:0000313" key="1">
    <source>
        <dbReference type="EMBL" id="OTF74724.1"/>
    </source>
</evidence>
<accession>A0A1Y3B3S1</accession>
<dbReference type="OrthoDB" id="88at2759"/>
<dbReference type="AlphaFoldDB" id="A0A1Y3B3S1"/>
<organism evidence="1 2">
    <name type="scientific">Euroglyphus maynei</name>
    <name type="common">Mayne's house dust mite</name>
    <dbReference type="NCBI Taxonomy" id="6958"/>
    <lineage>
        <taxon>Eukaryota</taxon>
        <taxon>Metazoa</taxon>
        <taxon>Ecdysozoa</taxon>
        <taxon>Arthropoda</taxon>
        <taxon>Chelicerata</taxon>
        <taxon>Arachnida</taxon>
        <taxon>Acari</taxon>
        <taxon>Acariformes</taxon>
        <taxon>Sarcoptiformes</taxon>
        <taxon>Astigmata</taxon>
        <taxon>Psoroptidia</taxon>
        <taxon>Analgoidea</taxon>
        <taxon>Pyroglyphidae</taxon>
        <taxon>Pyroglyphinae</taxon>
        <taxon>Euroglyphus</taxon>
    </lineage>
</organism>
<dbReference type="Proteomes" id="UP000194236">
    <property type="component" value="Unassembled WGS sequence"/>
</dbReference>
<proteinExistence type="predicted"/>
<sequence>MNNVSTPSVQGVWNPFLNRPTELTLQQSSFPITERSEYRPEVPSATEQLRILAAKMNQSDMDENLVVSKGNE</sequence>
<reference evidence="1 2" key="1">
    <citation type="submission" date="2017-03" db="EMBL/GenBank/DDBJ databases">
        <title>Genome Survey of Euroglyphus maynei.</title>
        <authorList>
            <person name="Arlian L.G."/>
            <person name="Morgan M.S."/>
            <person name="Rider S.D."/>
        </authorList>
    </citation>
    <scope>NUCLEOTIDE SEQUENCE [LARGE SCALE GENOMIC DNA]</scope>
    <source>
        <strain evidence="1">Arlian Lab</strain>
        <tissue evidence="1">Whole body</tissue>
    </source>
</reference>
<protein>
    <submittedName>
        <fullName evidence="1">Uncharacterized protein</fullName>
    </submittedName>
</protein>
<evidence type="ECO:0000313" key="2">
    <source>
        <dbReference type="Proteomes" id="UP000194236"/>
    </source>
</evidence>
<comment type="caution">
    <text evidence="1">The sequence shown here is derived from an EMBL/GenBank/DDBJ whole genome shotgun (WGS) entry which is preliminary data.</text>
</comment>
<name>A0A1Y3B3S1_EURMA</name>